<reference evidence="1 2" key="1">
    <citation type="journal article" date="2016" name="Mol. Biol. Evol.">
        <title>Comparative Genomics of Early-Diverging Mushroom-Forming Fungi Provides Insights into the Origins of Lignocellulose Decay Capabilities.</title>
        <authorList>
            <person name="Nagy L.G."/>
            <person name="Riley R."/>
            <person name="Tritt A."/>
            <person name="Adam C."/>
            <person name="Daum C."/>
            <person name="Floudas D."/>
            <person name="Sun H."/>
            <person name="Yadav J.S."/>
            <person name="Pangilinan J."/>
            <person name="Larsson K.H."/>
            <person name="Matsuura K."/>
            <person name="Barry K."/>
            <person name="Labutti K."/>
            <person name="Kuo R."/>
            <person name="Ohm R.A."/>
            <person name="Bhattacharya S.S."/>
            <person name="Shirouzu T."/>
            <person name="Yoshinaga Y."/>
            <person name="Martin F.M."/>
            <person name="Grigoriev I.V."/>
            <person name="Hibbett D.S."/>
        </authorList>
    </citation>
    <scope>NUCLEOTIDE SEQUENCE [LARGE SCALE GENOMIC DNA]</scope>
    <source>
        <strain evidence="1 2">CBS 109695</strain>
    </source>
</reference>
<gene>
    <name evidence="1" type="ORF">FIBSPDRAFT_727341</name>
</gene>
<dbReference type="AlphaFoldDB" id="A0A166SLJ9"/>
<evidence type="ECO:0000313" key="2">
    <source>
        <dbReference type="Proteomes" id="UP000076532"/>
    </source>
</evidence>
<evidence type="ECO:0000313" key="1">
    <source>
        <dbReference type="EMBL" id="KZP29591.1"/>
    </source>
</evidence>
<sequence length="88" mass="9327">GCKSLAGACWAAAGFTFGTTIVLVRPAILACNVGLGTYMLNPMSIVDQWLCFPPPDAFENRVFICAGGVYVNGLSVAIRSPMNCINIR</sequence>
<accession>A0A166SLJ9</accession>
<feature type="non-terminal residue" evidence="1">
    <location>
        <position position="1"/>
    </location>
</feature>
<keyword evidence="2" id="KW-1185">Reference proteome</keyword>
<name>A0A166SLJ9_9AGAM</name>
<organism evidence="1 2">
    <name type="scientific">Athelia psychrophila</name>
    <dbReference type="NCBI Taxonomy" id="1759441"/>
    <lineage>
        <taxon>Eukaryota</taxon>
        <taxon>Fungi</taxon>
        <taxon>Dikarya</taxon>
        <taxon>Basidiomycota</taxon>
        <taxon>Agaricomycotina</taxon>
        <taxon>Agaricomycetes</taxon>
        <taxon>Agaricomycetidae</taxon>
        <taxon>Atheliales</taxon>
        <taxon>Atheliaceae</taxon>
        <taxon>Athelia</taxon>
    </lineage>
</organism>
<proteinExistence type="predicted"/>
<dbReference type="Proteomes" id="UP000076532">
    <property type="component" value="Unassembled WGS sequence"/>
</dbReference>
<protein>
    <submittedName>
        <fullName evidence="1">Uncharacterized protein</fullName>
    </submittedName>
</protein>
<dbReference type="OrthoDB" id="10063670at2759"/>
<dbReference type="EMBL" id="KV417498">
    <property type="protein sequence ID" value="KZP29591.1"/>
    <property type="molecule type" value="Genomic_DNA"/>
</dbReference>